<protein>
    <submittedName>
        <fullName evidence="3">Serine hydrolase</fullName>
    </submittedName>
</protein>
<evidence type="ECO:0000256" key="1">
    <source>
        <dbReference type="SAM" id="MobiDB-lite"/>
    </source>
</evidence>
<evidence type="ECO:0000259" key="2">
    <source>
        <dbReference type="Pfam" id="PF13354"/>
    </source>
</evidence>
<dbReference type="GO" id="GO:0046677">
    <property type="term" value="P:response to antibiotic"/>
    <property type="evidence" value="ECO:0007669"/>
    <property type="project" value="InterPro"/>
</dbReference>
<organism evidence="3">
    <name type="scientific">Streptomyces tabacisoli</name>
    <dbReference type="NCBI Taxonomy" id="3156398"/>
    <lineage>
        <taxon>Bacteria</taxon>
        <taxon>Bacillati</taxon>
        <taxon>Actinomycetota</taxon>
        <taxon>Actinomycetes</taxon>
        <taxon>Kitasatosporales</taxon>
        <taxon>Streptomycetaceae</taxon>
        <taxon>Streptomyces</taxon>
    </lineage>
</organism>
<gene>
    <name evidence="3" type="ORF">ABII15_37800</name>
</gene>
<dbReference type="EMBL" id="CP159534">
    <property type="protein sequence ID" value="XCJ75384.1"/>
    <property type="molecule type" value="Genomic_DNA"/>
</dbReference>
<dbReference type="InterPro" id="IPR000871">
    <property type="entry name" value="Beta-lactam_class-A"/>
</dbReference>
<dbReference type="Gene3D" id="3.40.710.10">
    <property type="entry name" value="DD-peptidase/beta-lactamase superfamily"/>
    <property type="match status" value="1"/>
</dbReference>
<dbReference type="RefSeq" id="WP_353946815.1">
    <property type="nucleotide sequence ID" value="NZ_CP159534.1"/>
</dbReference>
<dbReference type="SUPFAM" id="SSF56601">
    <property type="entry name" value="beta-lactamase/transpeptidase-like"/>
    <property type="match status" value="1"/>
</dbReference>
<feature type="region of interest" description="Disordered" evidence="1">
    <location>
        <begin position="304"/>
        <end position="323"/>
    </location>
</feature>
<dbReference type="GO" id="GO:0030655">
    <property type="term" value="P:beta-lactam antibiotic catabolic process"/>
    <property type="evidence" value="ECO:0007669"/>
    <property type="project" value="InterPro"/>
</dbReference>
<keyword evidence="3" id="KW-0378">Hydrolase</keyword>
<proteinExistence type="predicted"/>
<dbReference type="GO" id="GO:0008800">
    <property type="term" value="F:beta-lactamase activity"/>
    <property type="evidence" value="ECO:0007669"/>
    <property type="project" value="InterPro"/>
</dbReference>
<dbReference type="Pfam" id="PF13354">
    <property type="entry name" value="Beta-lactamase2"/>
    <property type="match status" value="1"/>
</dbReference>
<reference evidence="3" key="1">
    <citation type="submission" date="2024-06" db="EMBL/GenBank/DDBJ databases">
        <title>Streptomyces sp. strain HUAS MG91 genome sequences.</title>
        <authorList>
            <person name="Mo P."/>
        </authorList>
    </citation>
    <scope>NUCLEOTIDE SEQUENCE</scope>
    <source>
        <strain evidence="3">HUAS MG91</strain>
    </source>
</reference>
<dbReference type="AlphaFoldDB" id="A0AAU8J577"/>
<evidence type="ECO:0000313" key="3">
    <source>
        <dbReference type="EMBL" id="XCJ75384.1"/>
    </source>
</evidence>
<name>A0AAU8J577_9ACTN</name>
<feature type="domain" description="Beta-lactamase class A catalytic" evidence="2">
    <location>
        <begin position="23"/>
        <end position="270"/>
    </location>
</feature>
<accession>A0AAU8J577</accession>
<dbReference type="InterPro" id="IPR045155">
    <property type="entry name" value="Beta-lactam_cat"/>
</dbReference>
<dbReference type="PANTHER" id="PTHR35333:SF3">
    <property type="entry name" value="BETA-LACTAMASE-TYPE TRANSPEPTIDASE FOLD CONTAINING PROTEIN"/>
    <property type="match status" value="1"/>
</dbReference>
<dbReference type="InterPro" id="IPR012338">
    <property type="entry name" value="Beta-lactam/transpept-like"/>
</dbReference>
<dbReference type="KEGG" id="stac:ABII15_37800"/>
<sequence>MTTEALLRTLREELTDGGLRASLLVRDLGTGEEIGIDPDVPLPSASLVKVPLALATADRIRRGELDGAQAVEVAPGRITTAGPTGLSRFRHPARVALDDLLYLSTCVSDGRAADALFDLTPPDAVTARLRAWNLTGITVRHRTEELTETPQERLEPGQAHLAHALAIGASTAGRGHRVPQLDTSRANTGTARAWADLLEAMWLPSAVPSGTAARVRELMRHNLIRHRLAPDFSSDATVWSSKTGTLLNLRHEAGVVEHLDGQRFAVVVLTESLVPAGVQPGAEALMGQAARALRDHLRRRARVAVHGFPGGPDPAPKEDRSTP</sequence>
<dbReference type="PANTHER" id="PTHR35333">
    <property type="entry name" value="BETA-LACTAMASE"/>
    <property type="match status" value="1"/>
</dbReference>